<organism evidence="8 9">
    <name type="scientific">Triparma laevis f. longispina</name>
    <dbReference type="NCBI Taxonomy" id="1714387"/>
    <lineage>
        <taxon>Eukaryota</taxon>
        <taxon>Sar</taxon>
        <taxon>Stramenopiles</taxon>
        <taxon>Ochrophyta</taxon>
        <taxon>Bolidophyceae</taxon>
        <taxon>Parmales</taxon>
        <taxon>Triparmaceae</taxon>
        <taxon>Triparma</taxon>
    </lineage>
</organism>
<gene>
    <name evidence="8" type="ORF">TrLO_g10930</name>
</gene>
<protein>
    <recommendedName>
        <fullName evidence="2 5">peptidylprolyl isomerase</fullName>
        <ecNumber evidence="2 5">5.2.1.8</ecNumber>
    </recommendedName>
</protein>
<keyword evidence="9" id="KW-1185">Reference proteome</keyword>
<dbReference type="EC" id="5.2.1.8" evidence="2 5"/>
<evidence type="ECO:0000256" key="3">
    <source>
        <dbReference type="ARBA" id="ARBA00023110"/>
    </source>
</evidence>
<proteinExistence type="predicted"/>
<keyword evidence="4 5" id="KW-0413">Isomerase</keyword>
<dbReference type="OrthoDB" id="77911at2759"/>
<dbReference type="Gene3D" id="3.10.50.40">
    <property type="match status" value="1"/>
</dbReference>
<evidence type="ECO:0000256" key="4">
    <source>
        <dbReference type="ARBA" id="ARBA00023235"/>
    </source>
</evidence>
<name>A0A9W7DYF8_9STRA</name>
<feature type="signal peptide" evidence="6">
    <location>
        <begin position="1"/>
        <end position="16"/>
    </location>
</feature>
<feature type="domain" description="PPIase FKBP-type" evidence="7">
    <location>
        <begin position="84"/>
        <end position="176"/>
    </location>
</feature>
<dbReference type="PANTHER" id="PTHR43811:SF19">
    <property type="entry name" value="39 KDA FK506-BINDING NUCLEAR PROTEIN"/>
    <property type="match status" value="1"/>
</dbReference>
<dbReference type="Proteomes" id="UP001165122">
    <property type="component" value="Unassembled WGS sequence"/>
</dbReference>
<comment type="caution">
    <text evidence="8">The sequence shown here is derived from an EMBL/GenBank/DDBJ whole genome shotgun (WGS) entry which is preliminary data.</text>
</comment>
<evidence type="ECO:0000313" key="8">
    <source>
        <dbReference type="EMBL" id="GMH58685.1"/>
    </source>
</evidence>
<dbReference type="PROSITE" id="PS50059">
    <property type="entry name" value="FKBP_PPIASE"/>
    <property type="match status" value="1"/>
</dbReference>
<keyword evidence="6" id="KW-0732">Signal</keyword>
<dbReference type="GO" id="GO:0003755">
    <property type="term" value="F:peptidyl-prolyl cis-trans isomerase activity"/>
    <property type="evidence" value="ECO:0007669"/>
    <property type="project" value="UniProtKB-KW"/>
</dbReference>
<dbReference type="Pfam" id="PF00254">
    <property type="entry name" value="FKBP_C"/>
    <property type="match status" value="1"/>
</dbReference>
<evidence type="ECO:0000256" key="2">
    <source>
        <dbReference type="ARBA" id="ARBA00013194"/>
    </source>
</evidence>
<evidence type="ECO:0000259" key="7">
    <source>
        <dbReference type="PROSITE" id="PS50059"/>
    </source>
</evidence>
<accession>A0A9W7DYF8</accession>
<dbReference type="PANTHER" id="PTHR43811">
    <property type="entry name" value="FKBP-TYPE PEPTIDYL-PROLYL CIS-TRANS ISOMERASE FKPA"/>
    <property type="match status" value="1"/>
</dbReference>
<keyword evidence="3 5" id="KW-0697">Rotamase</keyword>
<feature type="chain" id="PRO_5040744291" description="peptidylprolyl isomerase" evidence="6">
    <location>
        <begin position="17"/>
        <end position="189"/>
    </location>
</feature>
<dbReference type="AlphaFoldDB" id="A0A9W7DYF8"/>
<evidence type="ECO:0000313" key="9">
    <source>
        <dbReference type="Proteomes" id="UP001165122"/>
    </source>
</evidence>
<evidence type="ECO:0000256" key="5">
    <source>
        <dbReference type="PROSITE-ProRule" id="PRU00277"/>
    </source>
</evidence>
<sequence length="189" mass="19981">MLRALLLLLTLTSTISFNLSPPSRPTTSLSSRRTFLSTSTSFLSTAALTTLFPQIGLAAADDADRVKVEKMKTAKSGAPTPSIGELAAIRFKASSGPTIIDDIYSTPEPFYTRVGSGGLIRGVELILPKMSVGDRWVLTIPSDLAFGEKGRPASAGKPRIGSGAEIVFDVEMVGLPGKEEELIDIIGDV</sequence>
<evidence type="ECO:0000256" key="6">
    <source>
        <dbReference type="SAM" id="SignalP"/>
    </source>
</evidence>
<dbReference type="SUPFAM" id="SSF54534">
    <property type="entry name" value="FKBP-like"/>
    <property type="match status" value="1"/>
</dbReference>
<reference evidence="9" key="1">
    <citation type="journal article" date="2023" name="Commun. Biol.">
        <title>Genome analysis of Parmales, the sister group of diatoms, reveals the evolutionary specialization of diatoms from phago-mixotrophs to photoautotrophs.</title>
        <authorList>
            <person name="Ban H."/>
            <person name="Sato S."/>
            <person name="Yoshikawa S."/>
            <person name="Yamada K."/>
            <person name="Nakamura Y."/>
            <person name="Ichinomiya M."/>
            <person name="Sato N."/>
            <person name="Blanc-Mathieu R."/>
            <person name="Endo H."/>
            <person name="Kuwata A."/>
            <person name="Ogata H."/>
        </authorList>
    </citation>
    <scope>NUCLEOTIDE SEQUENCE [LARGE SCALE GENOMIC DNA]</scope>
    <source>
        <strain evidence="9">NIES 3700</strain>
    </source>
</reference>
<dbReference type="InterPro" id="IPR001179">
    <property type="entry name" value="PPIase_FKBP_dom"/>
</dbReference>
<dbReference type="InterPro" id="IPR046357">
    <property type="entry name" value="PPIase_dom_sf"/>
</dbReference>
<comment type="catalytic activity">
    <reaction evidence="1 5">
        <text>[protein]-peptidylproline (omega=180) = [protein]-peptidylproline (omega=0)</text>
        <dbReference type="Rhea" id="RHEA:16237"/>
        <dbReference type="Rhea" id="RHEA-COMP:10747"/>
        <dbReference type="Rhea" id="RHEA-COMP:10748"/>
        <dbReference type="ChEBI" id="CHEBI:83833"/>
        <dbReference type="ChEBI" id="CHEBI:83834"/>
        <dbReference type="EC" id="5.2.1.8"/>
    </reaction>
</comment>
<dbReference type="EMBL" id="BRXW01000480">
    <property type="protein sequence ID" value="GMH58685.1"/>
    <property type="molecule type" value="Genomic_DNA"/>
</dbReference>
<evidence type="ECO:0000256" key="1">
    <source>
        <dbReference type="ARBA" id="ARBA00000971"/>
    </source>
</evidence>